<dbReference type="PROSITE" id="PS52004">
    <property type="entry name" value="KS3_2"/>
    <property type="match status" value="3"/>
</dbReference>
<dbReference type="RefSeq" id="WP_132036250.1">
    <property type="nucleotide sequence ID" value="NZ_QWDN01000004.1"/>
</dbReference>
<dbReference type="Proteomes" id="UP000295270">
    <property type="component" value="Unassembled WGS sequence"/>
</dbReference>
<keyword evidence="3" id="KW-0596">Phosphopantetheine</keyword>
<evidence type="ECO:0000259" key="14">
    <source>
        <dbReference type="PROSITE" id="PS52019"/>
    </source>
</evidence>
<dbReference type="InterPro" id="IPR056394">
    <property type="entry name" value="AprA-like_N"/>
</dbReference>
<evidence type="ECO:0000256" key="10">
    <source>
        <dbReference type="PROSITE-ProRule" id="PRU01363"/>
    </source>
</evidence>
<dbReference type="InterPro" id="IPR050091">
    <property type="entry name" value="PKS_NRPS_Biosynth_Enz"/>
</dbReference>
<evidence type="ECO:0000259" key="11">
    <source>
        <dbReference type="PROSITE" id="PS50075"/>
    </source>
</evidence>
<dbReference type="GO" id="GO:0005737">
    <property type="term" value="C:cytoplasm"/>
    <property type="evidence" value="ECO:0007669"/>
    <property type="project" value="UniProtKB-SubCell"/>
</dbReference>
<reference evidence="16 18" key="2">
    <citation type="journal article" date="2018" name="Syst. Appl. Microbiol.">
        <title>Flavobacterium circumlabens sp. nov. and Flavobacterium cupreum sp. nov., two psychrotrophic species isolated from Antarctic environmental samples.</title>
        <authorList>
            <person name="Kralova S."/>
            <person name="Busse H.J."/>
            <person name="Svec P."/>
            <person name="Maslanova I."/>
            <person name="Stankova E."/>
            <person name="Bartak M."/>
            <person name="Sedlacek I."/>
        </authorList>
    </citation>
    <scope>NUCLEOTIDE SEQUENCE [LARGE SCALE GENOMIC DNA]</scope>
    <source>
        <strain evidence="16 18">CCM 8828</strain>
    </source>
</reference>
<keyword evidence="5" id="KW-0597">Phosphoprotein</keyword>
<dbReference type="PROSITE" id="PS00606">
    <property type="entry name" value="KS3_1"/>
    <property type="match status" value="2"/>
</dbReference>
<feature type="domain" description="Ketosynthase family 3 (KS3)" evidence="13">
    <location>
        <begin position="3342"/>
        <end position="3764"/>
    </location>
</feature>
<dbReference type="Pfam" id="PF21089">
    <property type="entry name" value="PKS_DH_N"/>
    <property type="match status" value="1"/>
</dbReference>
<accession>A0A4Y7UDP9</accession>
<keyword evidence="6" id="KW-0808">Transferase</keyword>
<dbReference type="InterPro" id="IPR042104">
    <property type="entry name" value="PKS_dehydratase_sf"/>
</dbReference>
<keyword evidence="4" id="KW-0963">Cytoplasm</keyword>
<dbReference type="GO" id="GO:0071770">
    <property type="term" value="P:DIM/DIP cell wall layer assembly"/>
    <property type="evidence" value="ECO:0007669"/>
    <property type="project" value="TreeGrafter"/>
</dbReference>
<dbReference type="SUPFAM" id="SSF53335">
    <property type="entry name" value="S-adenosyl-L-methionine-dependent methyltransferases"/>
    <property type="match status" value="2"/>
</dbReference>
<dbReference type="InterPro" id="IPR018201">
    <property type="entry name" value="Ketoacyl_synth_AS"/>
</dbReference>
<dbReference type="GO" id="GO:0004312">
    <property type="term" value="F:fatty acid synthase activity"/>
    <property type="evidence" value="ECO:0007669"/>
    <property type="project" value="TreeGrafter"/>
</dbReference>
<dbReference type="PANTHER" id="PTHR43775:SF37">
    <property type="entry name" value="SI:DKEY-61P9.11"/>
    <property type="match status" value="1"/>
</dbReference>
<dbReference type="Pfam" id="PF22336">
    <property type="entry name" value="RhiE-like_linker"/>
    <property type="match status" value="3"/>
</dbReference>
<dbReference type="PANTHER" id="PTHR43775">
    <property type="entry name" value="FATTY ACID SYNTHASE"/>
    <property type="match status" value="1"/>
</dbReference>
<dbReference type="Gene3D" id="1.10.1200.10">
    <property type="entry name" value="ACP-like"/>
    <property type="match status" value="2"/>
</dbReference>
<evidence type="ECO:0000256" key="4">
    <source>
        <dbReference type="ARBA" id="ARBA00022490"/>
    </source>
</evidence>
<keyword evidence="8" id="KW-0511">Multifunctional enzyme</keyword>
<dbReference type="EMBL" id="QWDN01000004">
    <property type="protein sequence ID" value="TEB43969.1"/>
    <property type="molecule type" value="Genomic_DNA"/>
</dbReference>
<dbReference type="Gene3D" id="3.10.129.110">
    <property type="entry name" value="Polyketide synthase dehydratase"/>
    <property type="match status" value="1"/>
</dbReference>
<dbReference type="Pfam" id="PF23589">
    <property type="entry name" value="WHD_AprA"/>
    <property type="match status" value="1"/>
</dbReference>
<evidence type="ECO:0000256" key="9">
    <source>
        <dbReference type="ARBA" id="ARBA00054155"/>
    </source>
</evidence>
<dbReference type="Pfam" id="PF14765">
    <property type="entry name" value="PS-DH"/>
    <property type="match status" value="1"/>
</dbReference>
<dbReference type="GO" id="GO:0005886">
    <property type="term" value="C:plasma membrane"/>
    <property type="evidence" value="ECO:0007669"/>
    <property type="project" value="TreeGrafter"/>
</dbReference>
<sequence length="3950" mass="443402">MLNLLNTWSHGYIVIPVITAFQDHKSFEILSDKTIKNEDIGQILNGNEGYLKASYRILKSLGWIEQISHTEDKLIPNKIQVAPKGLVDLIATDNVSHNAEIKQVVIFNNFLLQLREGWGVNEPFFRSMLDGMLLAPVFFYLYHKKEKGSHKFDENWFHSTIKADLIDLFIERNWLVYEDNELTFSSFGSGFVERSMNFGTVISYNSLLLKLDSLIFHDANEVFSHSQEGHENHVDRTLNVISSGFQHKKYFDEVDNIIVNLFDNELFTEQPKYIADMGCGDGTFLNRIYNIIKDYTKRGKVLDIYPLTLIGIDFNEKALIETQKTLHNIPHITIHGDIGAPQNIPSDLKAYIDDPENILHVRSFLDHDRPFIAAQKKVYEIDSESFSIGDKGNLITQHESFGSLVEHFERWGSLQSKFGMLILEVHSLPSNIVNKFLSESENLHFDAYHAFSHQHLVEASTFILAAAGAGWFVDRDQFKKFPGQLPYSRITLSYFKKHNYIIRTPNIQDIKELYELEKKCWPQNLRKKQSVIKQRILNNPFNHLVVVIDNKIVGAVYTQFIADIDLLNKITFENIDELSVQKSQIVQLLNLNVDPEYQHMALGDHLLSFLLDHLKLKNHATHVVGISRCRDFSKQKALNFEQYVFSKNAKGEPSDPILKFHELHGATIVKVLEGYRKFDVENIGNGILIQYDLRTENQRQENQSVNGNKFYSQQDISADIEYKIKKLLRTEDQYHLTYPLMEMGLDSADLMELGVLITIDYNIEIAPSFFFQFNSPKAIIEELIKDLDVLKQNNTKVDTDTEKQPELEYSENDVAVIGYRFRFPKANTKEELWEILATGQSAIQTIPESRIQWPDWVDDHVQKGLKMGGFIDEIKTFDPAFFRITPKEAELMDPQQRILLQLTWELFESAGYKSSDFKGSQTGVYIGASGSDYELLLREDKGEDSLTGTGTSMALLANRLSYFFDLEGPSVQLDTACSSSLVAIHEAIKSIKSGECKQVVVGGINIICHSARSLAYQKANMLSENAKCSTFDKNANGFVRAEGAAVLLLKSLKDAIADKDEIKGIIKGSAINHGGLSGGLTVPNPDKQRKLVEKAFENAQIAVERISYIEAHGTGTSLGDPIEIAGLTQAFKNRKSKEDGGNSFAEKFCGIGSVKTNLGHLEAASGMAGMVKVLLSMEKRILPPTINFKDLNPKINLQNTPFYIADTLKSWEGEGNNTNVIAGISSFGIGGANAHVVVQSYHTVKKNPIRVPRQLVFILSATNENQLRNYALKLHSFLDEEIDLFNLAYTLQVAREEFCVRLAIVSASISQLKFELSEYLSGKTSNVTHYRKVVDVIGVDSEVRNSDPNEIAINWTKGHNINWSIIDSDVERTKIEIPTYPFSKEEYWIPQSETTSQNENWKPVLCLKQPNQQGRLFSCTLSGNESFLTDHIINGEKILPGVVSVEMAKHAVKAVTGRSITALKNVNWFKPHIVNGPQEIFIKIFTKNNELNFEIFTEGEAEVNCNGSFDTQEVYADKSINIHELQYQLSAQGQKEYCYKILGDNNFKYGPTYAIIESINYGIDEALSFISFKDDFKGKELSNLGIMDAALQTCLLQGLLSGTETSVTVPYSAGKLMFYDVIPDQVWCYVQKNSSANILSYNLQLFDQNGHCLAVFNDFVFLKSKVKSEQSNLQKPFFTETWKRILAMDTPNTPYVKGVLISGGENLKIAKEFEQFLKREGCNISHYEKENLTIFDEIYFFQGIQTENTIPELNVFQQIKNLMADVGEKDIALTVFTQNTQQIFAGQKVNDHGSGIIGIMGSLSKEVPHWKIRIIDLDTGHTDFSQLYKVPFNGQITAVRENNFYQRFLMPLSLVQQQSSIFETQKVYVILGGAGGIGKTTTKYLVKKYHAQIVWLGRSAENQNIVEDLDYIATLGPRPLYIQCDARDLDQVKNAYQIIKRNFTAVHGIFHSAIVLNDKLIKNMSESDFVSNFSTKQATSQNLIKIFNEEPLDFICFYSSIQSYWTAIGQANYAGGCTFIDSFAKSLENKAECPVYTINWGYWGGVGIVSDESYRLAIRANGVDSITEEEGMQFLETILSNNIKKVTAIKLLTQASPVMESCLFNKSGTIADQKSQISYMAAEKEQFRLKKEIRTDLDKICSKGILQILSGMGIENIQRSDVFPKLWGFRNNSQFRYEKLLTEIISKAIEFGHAVEVQNRLMLDYNLRKELIQWNLLRELDHYAIQYPSFKAHINLLKQCFSQYAAIFQNQIRATEVIFPNGRFDLVNDIYKNNYQSDYFNELLGETIYNIISKTGKRLDQINILEIGAGTGGSSDAVLKKLNTLDNDLKYCFTDISNSFLIEAQSKYANKISYLEIRKLDIEQDIRTQGFDYGTFDIVLGTNVLHATKNITKTLSNVKSLLKQNGLVILNELTESNLFYSLTFGLLDGWWLHEDNTYRLQGSPLLSKESWRQALLETGFENVVFSASSEAGQELIAAKSNGVIFSEEKKNGNISHEIEKETLSNTSQYGNAEAFLKSIFSKVLKMKIDAINELLSFDQLGIDSILIGNLSKELALHLDNITTTLFFEYRNLRDLANYLSNANPSFFDLKATADTTKTEVTDTIKELEPHKERVATNDIAIIGIAGKYPGAKNLNQFWDNLKQGKNSISEIPKERWDNEVFFTEEKGKEGTINGKFGGFIEGVDEFDPLFFTISPKEAERMDPQERLFLQTVFETIGEAGYTPEQLSGDGDKALQTGVYVGVMYQEYQFLGIEETAKGTPVALGKTASSIANRISYQYSFTGPSMAIDTMCSSSLTAIHLACNDLLSGNCDVAIAGGVNISIHPNKYLMLSQGAFLSSKGRCESFAQDGDGFVPSEGVGAVLLKTLHQAIKDGDHIHGVIKSTTVNHGGKVNGFTVPNPDAQAQVIKNAIHKAGINPEDISYVETHGTGTSLGDPIEIRGLVKAYNTDKKQFCSIGSVKSNIGHCESAAGIAGITKLILQFKHAMLVPSIHSQNLNSNIDFKNTPFKVQQNLEQWKRGSSKPLIAGISGFGAGGSNAHLILEEYIANEQPITKGKSELILLSAKNKDRLLALVSDLSEHLEIYPDSNLQEIAYTLQNGRLHMESRLAFSVQSVRELRERLQQFSEGNLTYLAVGDVKKRSFNSFENTKINHTITASQNEDYKILAELWVLGEPINLNSSGMIKQPFKASLPVYSFEKKKCWIAISKKETQTPLSNSNAGSTFDLENQVRIKILGWVSEILKIDLIDLDTEEELGEYGFDSVTLVQFSTAINQFYELDLAPTVFYNYPTVERLIAFLISQFGPDLIKNKLQAEEEGSAKNRLEEKKTDHINQTNFIDQRTNGNIPIAVVGMSARFPGSPTIEEFWENLIENKDLISKIPTSRWKTTEEDIQWGGFIEGIDEFDSLFFNISPAEAELMDPQQRITLETVFRALEDAGIPSNKIKGSNTGVFIGSSSSDYATLINKNGNGEEYQAHFATGIASSVLANRISYLFDFHGPSEPVDTACSSSLIALHKAVQNIRNGECKLAIAGGVNALLSPELSRSFNKAGMLSKDGRCKTFDESANGYVRGEGVGIVVLKSLTEAIENGDQIYAVIEGSAENHGGKSNTMTSPNPNAQKELLIKAFNSAKKLPNRISYIEAHGTGTPLGDPIETEGLKLAFEVLSEHQSNSSEQEYCALGSVKTNIGHLEAAAGIAGFIKLVLALKNKTIPGNPHLENPNKYLQLKGTPFYLQKETGYWPTSGNLPRVAGISSFGAGGSNAHILVSEYDNDKKKRYDGSQQAVIVLSAQNRERLKQRAADLYSYIVKHSFENLHDIAYTLQNGRNEMEDRLAIIASNIEELANKLVSFINDENRNSEGENIFTTSEMQGQKKALLTPEDIEEMIKVGQLGFVALHWVNKQPINWLLLYRETKPHKISLPTYPFTKERYWFPVKHESQNQEMKLHPLLHFEIEE</sequence>
<dbReference type="Pfam" id="PF08659">
    <property type="entry name" value="KR"/>
    <property type="match status" value="1"/>
</dbReference>
<dbReference type="CDD" id="cd00833">
    <property type="entry name" value="PKS"/>
    <property type="match status" value="3"/>
</dbReference>
<dbReference type="Gene3D" id="3.40.47.10">
    <property type="match status" value="3"/>
</dbReference>
<evidence type="ECO:0000256" key="3">
    <source>
        <dbReference type="ARBA" id="ARBA00022450"/>
    </source>
</evidence>
<dbReference type="Pfam" id="PF08242">
    <property type="entry name" value="Methyltransf_12"/>
    <property type="match status" value="1"/>
</dbReference>
<dbReference type="SUPFAM" id="SSF55729">
    <property type="entry name" value="Acyl-CoA N-acyltransferases (Nat)"/>
    <property type="match status" value="1"/>
</dbReference>
<evidence type="ECO:0000313" key="18">
    <source>
        <dbReference type="Proteomes" id="UP000298340"/>
    </source>
</evidence>
<feature type="domain" description="Carrier" evidence="11">
    <location>
        <begin position="3223"/>
        <end position="3300"/>
    </location>
</feature>
<dbReference type="CDD" id="cd02440">
    <property type="entry name" value="AdoMet_MTases"/>
    <property type="match status" value="1"/>
</dbReference>
<dbReference type="GO" id="GO:0031177">
    <property type="term" value="F:phosphopantetheine binding"/>
    <property type="evidence" value="ECO:0007669"/>
    <property type="project" value="InterPro"/>
</dbReference>
<dbReference type="GO" id="GO:0006633">
    <property type="term" value="P:fatty acid biosynthetic process"/>
    <property type="evidence" value="ECO:0007669"/>
    <property type="project" value="InterPro"/>
</dbReference>
<dbReference type="InterPro" id="IPR056393">
    <property type="entry name" value="AprA-like_MT2"/>
</dbReference>
<dbReference type="Pfam" id="PF23525">
    <property type="entry name" value="Methyltransf_36"/>
    <property type="match status" value="1"/>
</dbReference>
<dbReference type="Gene3D" id="3.40.630.30">
    <property type="match status" value="1"/>
</dbReference>
<dbReference type="InterPro" id="IPR016181">
    <property type="entry name" value="Acyl_CoA_acyltransferase"/>
</dbReference>
<dbReference type="Pfam" id="PF23526">
    <property type="entry name" value="AprA_N"/>
    <property type="match status" value="1"/>
</dbReference>
<feature type="domain" description="Ketosynthase family 3 (KS3)" evidence="13">
    <location>
        <begin position="2616"/>
        <end position="3043"/>
    </location>
</feature>
<evidence type="ECO:0000313" key="16">
    <source>
        <dbReference type="EMBL" id="TEB43969.1"/>
    </source>
</evidence>
<evidence type="ECO:0000256" key="8">
    <source>
        <dbReference type="ARBA" id="ARBA00023268"/>
    </source>
</evidence>
<dbReference type="SMART" id="SM00825">
    <property type="entry name" value="PKS_KS"/>
    <property type="match status" value="3"/>
</dbReference>
<dbReference type="Pfam" id="PF02801">
    <property type="entry name" value="Ketoacyl-synt_C"/>
    <property type="match status" value="3"/>
</dbReference>
<dbReference type="InterPro" id="IPR014031">
    <property type="entry name" value="Ketoacyl_synth_C"/>
</dbReference>
<evidence type="ECO:0000313" key="15">
    <source>
        <dbReference type="EMBL" id="TCN57665.1"/>
    </source>
</evidence>
<feature type="active site" description="Proton acceptor; for dehydratase activity" evidence="10">
    <location>
        <position position="1431"/>
    </location>
</feature>
<evidence type="ECO:0000259" key="13">
    <source>
        <dbReference type="PROSITE" id="PS52004"/>
    </source>
</evidence>
<dbReference type="Pfam" id="PF00550">
    <property type="entry name" value="PP-binding"/>
    <property type="match status" value="3"/>
</dbReference>
<evidence type="ECO:0000313" key="17">
    <source>
        <dbReference type="Proteomes" id="UP000295270"/>
    </source>
</evidence>
<dbReference type="InterPro" id="IPR009081">
    <property type="entry name" value="PP-bd_ACP"/>
</dbReference>
<dbReference type="InterPro" id="IPR049551">
    <property type="entry name" value="PKS_DH_C"/>
</dbReference>
<feature type="domain" description="N-acetyltransferase" evidence="12">
    <location>
        <begin position="500"/>
        <end position="694"/>
    </location>
</feature>
<dbReference type="InterPro" id="IPR036291">
    <property type="entry name" value="NAD(P)-bd_dom_sf"/>
</dbReference>
<dbReference type="SMART" id="SM00822">
    <property type="entry name" value="PKS_KR"/>
    <property type="match status" value="1"/>
</dbReference>
<comment type="function">
    <text evidence="9">Involved in production of the polyketide antibiotic thailandamide.</text>
</comment>
<dbReference type="SMART" id="SM01294">
    <property type="entry name" value="PKS_PP_betabranch"/>
    <property type="match status" value="1"/>
</dbReference>
<comment type="subcellular location">
    <subcellularLocation>
        <location evidence="1">Cytoplasm</location>
    </subcellularLocation>
</comment>
<dbReference type="PROSITE" id="PS51186">
    <property type="entry name" value="GNAT"/>
    <property type="match status" value="1"/>
</dbReference>
<dbReference type="InterPro" id="IPR036736">
    <property type="entry name" value="ACP-like_sf"/>
</dbReference>
<dbReference type="SUPFAM" id="SSF53901">
    <property type="entry name" value="Thiolase-like"/>
    <property type="match status" value="3"/>
</dbReference>
<evidence type="ECO:0000256" key="7">
    <source>
        <dbReference type="ARBA" id="ARBA00022737"/>
    </source>
</evidence>
<dbReference type="InterPro" id="IPR049552">
    <property type="entry name" value="PKS_DH_N"/>
</dbReference>
<dbReference type="EMBL" id="SLWA01000004">
    <property type="protein sequence ID" value="TCN57665.1"/>
    <property type="molecule type" value="Genomic_DNA"/>
</dbReference>
<dbReference type="OrthoDB" id="4317020at2"/>
<gene>
    <name evidence="16" type="ORF">D0809_13860</name>
    <name evidence="15" type="ORF">EV142_104327</name>
</gene>
<comment type="pathway">
    <text evidence="2">Antibiotic biosynthesis.</text>
</comment>
<organism evidence="16 18">
    <name type="scientific">Flavobacterium circumlabens</name>
    <dbReference type="NCBI Taxonomy" id="2133765"/>
    <lineage>
        <taxon>Bacteria</taxon>
        <taxon>Pseudomonadati</taxon>
        <taxon>Bacteroidota</taxon>
        <taxon>Flavobacteriia</taxon>
        <taxon>Flavobacteriales</taxon>
        <taxon>Flavobacteriaceae</taxon>
        <taxon>Flavobacterium</taxon>
    </lineage>
</organism>
<protein>
    <submittedName>
        <fullName evidence="15">Acetyltransferase (GNAT) family protein</fullName>
    </submittedName>
    <submittedName>
        <fullName evidence="16">SDR family NAD(P)-dependent oxidoreductase</fullName>
    </submittedName>
</protein>
<evidence type="ECO:0000256" key="1">
    <source>
        <dbReference type="ARBA" id="ARBA00004496"/>
    </source>
</evidence>
<dbReference type="Gene3D" id="3.40.50.150">
    <property type="entry name" value="Vaccinia Virus protein VP39"/>
    <property type="match status" value="1"/>
</dbReference>
<dbReference type="InterPro" id="IPR020806">
    <property type="entry name" value="PKS_PP-bd"/>
</dbReference>
<evidence type="ECO:0000256" key="2">
    <source>
        <dbReference type="ARBA" id="ARBA00004792"/>
    </source>
</evidence>
<dbReference type="InterPro" id="IPR054514">
    <property type="entry name" value="RhiE-like_linker"/>
</dbReference>
<dbReference type="InterPro" id="IPR000182">
    <property type="entry name" value="GNAT_dom"/>
</dbReference>
<dbReference type="SUPFAM" id="SSF51735">
    <property type="entry name" value="NAD(P)-binding Rossmann-fold domains"/>
    <property type="match status" value="1"/>
</dbReference>
<dbReference type="InterPro" id="IPR020841">
    <property type="entry name" value="PKS_Beta-ketoAc_synthase_dom"/>
</dbReference>
<evidence type="ECO:0000256" key="5">
    <source>
        <dbReference type="ARBA" id="ARBA00022553"/>
    </source>
</evidence>
<keyword evidence="17" id="KW-1185">Reference proteome</keyword>
<dbReference type="Gene3D" id="3.40.50.720">
    <property type="entry name" value="NAD(P)-binding Rossmann-like Domain"/>
    <property type="match status" value="1"/>
</dbReference>
<feature type="region of interest" description="C-terminal hotdog fold" evidence="10">
    <location>
        <begin position="1530"/>
        <end position="1670"/>
    </location>
</feature>
<dbReference type="GO" id="GO:0004315">
    <property type="term" value="F:3-oxoacyl-[acyl-carrier-protein] synthase activity"/>
    <property type="evidence" value="ECO:0007669"/>
    <property type="project" value="InterPro"/>
</dbReference>
<evidence type="ECO:0000256" key="6">
    <source>
        <dbReference type="ARBA" id="ARBA00022679"/>
    </source>
</evidence>
<dbReference type="Pfam" id="PF00583">
    <property type="entry name" value="Acetyltransf_1"/>
    <property type="match status" value="1"/>
</dbReference>
<dbReference type="PROSITE" id="PS50075">
    <property type="entry name" value="CARRIER"/>
    <property type="match status" value="1"/>
</dbReference>
<name>A0A4Y7UDP9_9FLAO</name>
<evidence type="ECO:0000259" key="12">
    <source>
        <dbReference type="PROSITE" id="PS51186"/>
    </source>
</evidence>
<dbReference type="InterPro" id="IPR013968">
    <property type="entry name" value="PKS_KR"/>
</dbReference>
<reference evidence="15 17" key="1">
    <citation type="journal article" date="2015" name="Stand. Genomic Sci.">
        <title>Genomic Encyclopedia of Bacterial and Archaeal Type Strains, Phase III: the genomes of soil and plant-associated and newly described type strains.</title>
        <authorList>
            <person name="Whitman W.B."/>
            <person name="Woyke T."/>
            <person name="Klenk H.P."/>
            <person name="Zhou Y."/>
            <person name="Lilburn T.G."/>
            <person name="Beck B.J."/>
            <person name="De Vos P."/>
            <person name="Vandamme P."/>
            <person name="Eisen J.A."/>
            <person name="Garrity G."/>
            <person name="Hugenholtz P."/>
            <person name="Kyrpides N.C."/>
        </authorList>
    </citation>
    <scope>NUCLEOTIDE SEQUENCE [LARGE SCALE GENOMIC DNA]</scope>
    <source>
        <strain evidence="15 17">P5626</strain>
    </source>
</reference>
<dbReference type="PROSITE" id="PS52019">
    <property type="entry name" value="PKS_MFAS_DH"/>
    <property type="match status" value="1"/>
</dbReference>
<comment type="caution">
    <text evidence="16">The sequence shown here is derived from an EMBL/GenBank/DDBJ whole genome shotgun (WGS) entry which is preliminary data.</text>
</comment>
<dbReference type="FunFam" id="3.40.47.10:FF:000019">
    <property type="entry name" value="Polyketide synthase type I"/>
    <property type="match status" value="2"/>
</dbReference>
<dbReference type="InterPro" id="IPR014030">
    <property type="entry name" value="Ketoacyl_synth_N"/>
</dbReference>
<dbReference type="InterPro" id="IPR049900">
    <property type="entry name" value="PKS_mFAS_DH"/>
</dbReference>
<dbReference type="InterPro" id="IPR016039">
    <property type="entry name" value="Thiolase-like"/>
</dbReference>
<dbReference type="SMART" id="SM00823">
    <property type="entry name" value="PKS_PP"/>
    <property type="match status" value="2"/>
</dbReference>
<dbReference type="CDD" id="cd08953">
    <property type="entry name" value="KR_2_SDR_x"/>
    <property type="match status" value="1"/>
</dbReference>
<dbReference type="Proteomes" id="UP000298340">
    <property type="component" value="Unassembled WGS sequence"/>
</dbReference>
<dbReference type="InterPro" id="IPR057326">
    <property type="entry name" value="KR_dom"/>
</dbReference>
<dbReference type="InterPro" id="IPR029063">
    <property type="entry name" value="SAM-dependent_MTases_sf"/>
</dbReference>
<reference evidence="15" key="3">
    <citation type="submission" date="2019-03" db="EMBL/GenBank/DDBJ databases">
        <authorList>
            <person name="Whitman W."/>
            <person name="Huntemann M."/>
            <person name="Clum A."/>
            <person name="Pillay M."/>
            <person name="Palaniappan K."/>
            <person name="Varghese N."/>
            <person name="Mikhailova N."/>
            <person name="Stamatis D."/>
            <person name="Reddy T."/>
            <person name="Daum C."/>
            <person name="Shapiro N."/>
            <person name="Ivanova N."/>
            <person name="Kyrpides N."/>
            <person name="Woyke T."/>
        </authorList>
    </citation>
    <scope>NUCLEOTIDE SEQUENCE</scope>
    <source>
        <strain evidence="15">P5626</strain>
    </source>
</reference>
<feature type="domain" description="Ketosynthase family 3 (KS3)" evidence="13">
    <location>
        <begin position="811"/>
        <end position="1240"/>
    </location>
</feature>
<feature type="active site" description="Proton donor; for dehydratase activity" evidence="10">
    <location>
        <position position="1588"/>
    </location>
</feature>
<keyword evidence="7" id="KW-0677">Repeat</keyword>
<dbReference type="SUPFAM" id="SSF47336">
    <property type="entry name" value="ACP-like"/>
    <property type="match status" value="3"/>
</dbReference>
<proteinExistence type="predicted"/>
<dbReference type="InterPro" id="IPR013217">
    <property type="entry name" value="Methyltransf_12"/>
</dbReference>
<feature type="region of interest" description="N-terminal hotdog fold" evidence="10">
    <location>
        <begin position="1384"/>
        <end position="1516"/>
    </location>
</feature>
<dbReference type="Gene3D" id="1.10.1240.100">
    <property type="match status" value="3"/>
</dbReference>
<feature type="domain" description="PKS/mFAS DH" evidence="14">
    <location>
        <begin position="1384"/>
        <end position="1670"/>
    </location>
</feature>
<dbReference type="InterPro" id="IPR056395">
    <property type="entry name" value="WH_AprA"/>
</dbReference>
<dbReference type="Pfam" id="PF00109">
    <property type="entry name" value="ketoacyl-synt"/>
    <property type="match status" value="3"/>
</dbReference>